<evidence type="ECO:0000256" key="7">
    <source>
        <dbReference type="SAM" id="SignalP"/>
    </source>
</evidence>
<dbReference type="GO" id="GO:0016020">
    <property type="term" value="C:membrane"/>
    <property type="evidence" value="ECO:0007669"/>
    <property type="project" value="InterPro"/>
</dbReference>
<dbReference type="Proteomes" id="UP000037594">
    <property type="component" value="Unassembled WGS sequence"/>
</dbReference>
<comment type="caution">
    <text evidence="8">The sequence shown here is derived from an EMBL/GenBank/DDBJ whole genome shotgun (WGS) entry which is preliminary data.</text>
</comment>
<dbReference type="InterPro" id="IPR008691">
    <property type="entry name" value="LpqH"/>
</dbReference>
<keyword evidence="5" id="KW-0449">Lipoprotein</keyword>
<dbReference type="PROSITE" id="PS51257">
    <property type="entry name" value="PROKAR_LIPOPROTEIN"/>
    <property type="match status" value="1"/>
</dbReference>
<keyword evidence="4" id="KW-0564">Palmitate</keyword>
<evidence type="ECO:0000256" key="6">
    <source>
        <dbReference type="SAM" id="MobiDB-lite"/>
    </source>
</evidence>
<feature type="signal peptide" evidence="7">
    <location>
        <begin position="1"/>
        <end position="23"/>
    </location>
</feature>
<evidence type="ECO:0000313" key="9">
    <source>
        <dbReference type="EMBL" id="OBF14903.1"/>
    </source>
</evidence>
<reference evidence="9 12" key="3">
    <citation type="submission" date="2016-06" db="EMBL/GenBank/DDBJ databases">
        <authorList>
            <person name="Kjaerup R.B."/>
            <person name="Dalgaard T.S."/>
            <person name="Juul-Madsen H.R."/>
        </authorList>
    </citation>
    <scope>NUCLEOTIDE SEQUENCE [LARGE SCALE GENOMIC DNA]</scope>
    <source>
        <strain evidence="9 12">ACS1953</strain>
    </source>
</reference>
<evidence type="ECO:0000256" key="3">
    <source>
        <dbReference type="ARBA" id="ARBA00023136"/>
    </source>
</evidence>
<dbReference type="EMBL" id="LQOP01000015">
    <property type="protein sequence ID" value="ORV26769.1"/>
    <property type="molecule type" value="Genomic_DNA"/>
</dbReference>
<dbReference type="PATRIC" id="fig|451644.5.peg.4902"/>
<evidence type="ECO:0008006" key="14">
    <source>
        <dbReference type="Google" id="ProtNLM"/>
    </source>
</evidence>
<evidence type="ECO:0000256" key="5">
    <source>
        <dbReference type="ARBA" id="ARBA00023288"/>
    </source>
</evidence>
<proteinExistence type="predicted"/>
<dbReference type="EMBL" id="LZHX01000083">
    <property type="protein sequence ID" value="OBF14903.1"/>
    <property type="molecule type" value="Genomic_DNA"/>
</dbReference>
<evidence type="ECO:0000313" key="8">
    <source>
        <dbReference type="EMBL" id="KMV15741.1"/>
    </source>
</evidence>
<keyword evidence="3" id="KW-0472">Membrane</keyword>
<evidence type="ECO:0000256" key="4">
    <source>
        <dbReference type="ARBA" id="ARBA00023139"/>
    </source>
</evidence>
<evidence type="ECO:0000256" key="2">
    <source>
        <dbReference type="ARBA" id="ARBA00022729"/>
    </source>
</evidence>
<dbReference type="Proteomes" id="UP000193811">
    <property type="component" value="Unassembled WGS sequence"/>
</dbReference>
<evidence type="ECO:0000256" key="1">
    <source>
        <dbReference type="ARBA" id="ARBA00022475"/>
    </source>
</evidence>
<organism evidence="8 11">
    <name type="scientific">Mycolicibacterium conceptionense</name>
    <dbReference type="NCBI Taxonomy" id="451644"/>
    <lineage>
        <taxon>Bacteria</taxon>
        <taxon>Bacillati</taxon>
        <taxon>Actinomycetota</taxon>
        <taxon>Actinomycetes</taxon>
        <taxon>Mycobacteriales</taxon>
        <taxon>Mycobacteriaceae</taxon>
        <taxon>Mycolicibacterium</taxon>
    </lineage>
</organism>
<protein>
    <recommendedName>
        <fullName evidence="14">Lipoprotein LpqH</fullName>
    </recommendedName>
</protein>
<sequence length="149" mass="14695">MNLVMSRPIVIATGFAVCLAAVAGCSSQESGSSGKSGQGRVTFGPNDAGPVTSVSCETKDGLTTIGIEGKMPSSVVLTDGEAPAVQSVNIGDVNGEGASLTYLSGLSGAPVVAARDGKGYTITGTGMGIDPNEPGTPVDMPFDIAVTCP</sequence>
<keyword evidence="2 7" id="KW-0732">Signal</keyword>
<keyword evidence="1" id="KW-1003">Cell membrane</keyword>
<feature type="chain" id="PRO_5044544350" description="Lipoprotein LpqH" evidence="7">
    <location>
        <begin position="24"/>
        <end position="149"/>
    </location>
</feature>
<feature type="compositionally biased region" description="Low complexity" evidence="6">
    <location>
        <begin position="29"/>
        <end position="39"/>
    </location>
</feature>
<dbReference type="AlphaFoldDB" id="A0A0J8U2L4"/>
<reference evidence="10 13" key="2">
    <citation type="submission" date="2016-01" db="EMBL/GenBank/DDBJ databases">
        <title>The new phylogeny of the genus Mycobacterium.</title>
        <authorList>
            <person name="Tarcisio F."/>
            <person name="Conor M."/>
            <person name="Antonella G."/>
            <person name="Elisabetta G."/>
            <person name="Giulia F.S."/>
            <person name="Sara T."/>
            <person name="Anna F."/>
            <person name="Clotilde B."/>
            <person name="Roberto B."/>
            <person name="Veronica D.S."/>
            <person name="Fabio R."/>
            <person name="Monica P."/>
            <person name="Olivier J."/>
            <person name="Enrico T."/>
            <person name="Nicola S."/>
        </authorList>
    </citation>
    <scope>NUCLEOTIDE SEQUENCE [LARGE SCALE GENOMIC DNA]</scope>
    <source>
        <strain evidence="10 13">CCUG 50187</strain>
    </source>
</reference>
<keyword evidence="13" id="KW-1185">Reference proteome</keyword>
<name>A0A0J8U2L4_9MYCO</name>
<gene>
    <name evidence="9" type="ORF">A5726_22175</name>
    <name evidence="8" type="ORF">ACT17_23775</name>
    <name evidence="10" type="ORF">AWB98_12895</name>
</gene>
<reference evidence="8 11" key="1">
    <citation type="submission" date="2015-06" db="EMBL/GenBank/DDBJ databases">
        <title>Genome sequence of Mycobacterium conceptionense strain MLE.</title>
        <authorList>
            <person name="Greninger A.L."/>
            <person name="Cunningham G."/>
            <person name="Chiu C.Y."/>
            <person name="Miller S."/>
        </authorList>
    </citation>
    <scope>NUCLEOTIDE SEQUENCE [LARGE SCALE GENOMIC DNA]</scope>
    <source>
        <strain evidence="8 11">MLE</strain>
    </source>
</reference>
<dbReference type="Proteomes" id="UP000093779">
    <property type="component" value="Unassembled WGS sequence"/>
</dbReference>
<dbReference type="EMBL" id="LFOD01000027">
    <property type="protein sequence ID" value="KMV15741.1"/>
    <property type="molecule type" value="Genomic_DNA"/>
</dbReference>
<feature type="region of interest" description="Disordered" evidence="6">
    <location>
        <begin position="29"/>
        <end position="49"/>
    </location>
</feature>
<evidence type="ECO:0000313" key="12">
    <source>
        <dbReference type="Proteomes" id="UP000093779"/>
    </source>
</evidence>
<dbReference type="OrthoDB" id="4625136at2"/>
<accession>A0A0J8U2L4</accession>
<dbReference type="Pfam" id="PF05481">
    <property type="entry name" value="Myco_19_kDa"/>
    <property type="match status" value="1"/>
</dbReference>
<evidence type="ECO:0000313" key="10">
    <source>
        <dbReference type="EMBL" id="ORV26769.1"/>
    </source>
</evidence>
<evidence type="ECO:0000313" key="13">
    <source>
        <dbReference type="Proteomes" id="UP000193811"/>
    </source>
</evidence>
<evidence type="ECO:0000313" key="11">
    <source>
        <dbReference type="Proteomes" id="UP000037594"/>
    </source>
</evidence>